<organism evidence="2 3">
    <name type="scientific">Mycolicibacterium lutetiense</name>
    <dbReference type="NCBI Taxonomy" id="1641992"/>
    <lineage>
        <taxon>Bacteria</taxon>
        <taxon>Bacillati</taxon>
        <taxon>Actinomycetota</taxon>
        <taxon>Actinomycetes</taxon>
        <taxon>Mycobacteriales</taxon>
        <taxon>Mycobacteriaceae</taxon>
        <taxon>Mycolicibacterium</taxon>
    </lineage>
</organism>
<dbReference type="Proteomes" id="UP000694460">
    <property type="component" value="Unassembled WGS sequence"/>
</dbReference>
<gene>
    <name evidence="2" type="ORF">JOF57_001732</name>
</gene>
<dbReference type="RefSeq" id="WP_209915599.1">
    <property type="nucleotide sequence ID" value="NZ_JAGIOP010000001.1"/>
</dbReference>
<protein>
    <recommendedName>
        <fullName evidence="1">Antirepressor protein ant N-terminal domain-containing protein</fullName>
    </recommendedName>
</protein>
<proteinExistence type="predicted"/>
<comment type="caution">
    <text evidence="2">The sequence shown here is derived from an EMBL/GenBank/DDBJ whole genome shotgun (WGS) entry which is preliminary data.</text>
</comment>
<name>A0ABS4ZQS2_9MYCO</name>
<dbReference type="Pfam" id="PF10547">
    <property type="entry name" value="P22_AR_N"/>
    <property type="match status" value="1"/>
</dbReference>
<evidence type="ECO:0000313" key="3">
    <source>
        <dbReference type="Proteomes" id="UP000694460"/>
    </source>
</evidence>
<evidence type="ECO:0000313" key="2">
    <source>
        <dbReference type="EMBL" id="MBP2451847.1"/>
    </source>
</evidence>
<accession>A0ABS4ZQS2</accession>
<dbReference type="InterPro" id="IPR018875">
    <property type="entry name" value="Antirepressor_Ant_N"/>
</dbReference>
<reference evidence="2 3" key="1">
    <citation type="submission" date="2021-03" db="EMBL/GenBank/DDBJ databases">
        <title>Sequencing the genomes of 1000 actinobacteria strains.</title>
        <authorList>
            <person name="Klenk H.-P."/>
        </authorList>
    </citation>
    <scope>NUCLEOTIDE SEQUENCE [LARGE SCALE GENOMIC DNA]</scope>
    <source>
        <strain evidence="2 3">DSM 46713</strain>
    </source>
</reference>
<sequence length="364" mass="39242">MSAELIPIALPGTNREVVATLIDSTPMVSLRHGCESLNVDYSGQLQKLKGKPWATMGLVSTVAEDGKNREMVMIDRRTFTMWLATIDTNRVSDETRPIIEEFQAEAADALDAYFNGTSPALDLPAPAAGAIAEANPRVGGDRLACVVEAVHAKATVLRAFRDLVDADHLEAEARRALAGALGEIAGIDPGDAPLRVRDYLQQRGMTSAAAEAMEPEFDAFLGNRGIESLPALPKSGAPRGTGLRSFTYTEADRSALDAIYLGAAIRSTCRRLCHSPVERFAMKTSTIPTTLVSAGAIETVNLTDTEYAELRDRIETVFLLATVAVRGASVLDGDETVLVEDRVRYGVAARIWSNLLRDIANLDR</sequence>
<keyword evidence="3" id="KW-1185">Reference proteome</keyword>
<dbReference type="EMBL" id="JAGIOP010000001">
    <property type="protein sequence ID" value="MBP2451847.1"/>
    <property type="molecule type" value="Genomic_DNA"/>
</dbReference>
<feature type="domain" description="Antirepressor protein ant N-terminal" evidence="1">
    <location>
        <begin position="11"/>
        <end position="116"/>
    </location>
</feature>
<evidence type="ECO:0000259" key="1">
    <source>
        <dbReference type="Pfam" id="PF10547"/>
    </source>
</evidence>